<evidence type="ECO:0000313" key="5">
    <source>
        <dbReference type="Proteomes" id="UP000305131"/>
    </source>
</evidence>
<sequence>MAKKLLPDALWAEIAPLFPAAAARPKGGRPRVENREALIGILFVLYTAIPWERLPFEVAGCSGMTCWRRLRAWQDAGLWDEIHRHMLERLNLSGEIDWSRASVDASSVPAKKGGDAIGPNPTDRGKPGTKRHIMVDRKGLPLAVVLTGANRHDSMALTKVVDAVRPVRQRRGRPRKRPEKLHADKGYDFPRCRRDLRKRAIAPRIARRGVDSSEHLGQHRWVVERTFAWINQFRRLAIRYERHADLYRAFLVLAAAIICFRAVSRFC</sequence>
<dbReference type="PANTHER" id="PTHR30007">
    <property type="entry name" value="PHP DOMAIN PROTEIN"/>
    <property type="match status" value="1"/>
</dbReference>
<proteinExistence type="predicted"/>
<feature type="domain" description="Insertion element IS402-like" evidence="3">
    <location>
        <begin position="6"/>
        <end position="83"/>
    </location>
</feature>
<dbReference type="Pfam" id="PF13340">
    <property type="entry name" value="DUF4096"/>
    <property type="match status" value="1"/>
</dbReference>
<comment type="caution">
    <text evidence="4">The sequence shown here is derived from an EMBL/GenBank/DDBJ whole genome shotgun (WGS) entry which is preliminary data.</text>
</comment>
<feature type="domain" description="Transposase IS4-like" evidence="2">
    <location>
        <begin position="102"/>
        <end position="257"/>
    </location>
</feature>
<evidence type="ECO:0000259" key="3">
    <source>
        <dbReference type="Pfam" id="PF13340"/>
    </source>
</evidence>
<dbReference type="InterPro" id="IPR002559">
    <property type="entry name" value="Transposase_11"/>
</dbReference>
<dbReference type="GO" id="GO:0003677">
    <property type="term" value="F:DNA binding"/>
    <property type="evidence" value="ECO:0007669"/>
    <property type="project" value="InterPro"/>
</dbReference>
<dbReference type="EMBL" id="VAUP01000037">
    <property type="protein sequence ID" value="TLX41373.1"/>
    <property type="molecule type" value="Genomic_DNA"/>
</dbReference>
<dbReference type="Proteomes" id="UP000305131">
    <property type="component" value="Unassembled WGS sequence"/>
</dbReference>
<organism evidence="4 5">
    <name type="scientific">Xanthobacter autotrophicus</name>
    <dbReference type="NCBI Taxonomy" id="280"/>
    <lineage>
        <taxon>Bacteria</taxon>
        <taxon>Pseudomonadati</taxon>
        <taxon>Pseudomonadota</taxon>
        <taxon>Alphaproteobacteria</taxon>
        <taxon>Hyphomicrobiales</taxon>
        <taxon>Xanthobacteraceae</taxon>
        <taxon>Xanthobacter</taxon>
    </lineage>
</organism>
<dbReference type="NCBIfam" id="NF033580">
    <property type="entry name" value="transpos_IS5_3"/>
    <property type="match status" value="1"/>
</dbReference>
<dbReference type="GO" id="GO:0006313">
    <property type="term" value="P:DNA transposition"/>
    <property type="evidence" value="ECO:0007669"/>
    <property type="project" value="InterPro"/>
</dbReference>
<reference evidence="4 5" key="1">
    <citation type="submission" date="2019-05" db="EMBL/GenBank/DDBJ databases">
        <authorList>
            <person name="Zhou X."/>
        </authorList>
    </citation>
    <scope>NUCLEOTIDE SEQUENCE [LARGE SCALE GENOMIC DNA]</scope>
    <source>
        <strain evidence="4 5">DSM 432</strain>
    </source>
</reference>
<evidence type="ECO:0000259" key="2">
    <source>
        <dbReference type="Pfam" id="PF01609"/>
    </source>
</evidence>
<dbReference type="GO" id="GO:0004803">
    <property type="term" value="F:transposase activity"/>
    <property type="evidence" value="ECO:0007669"/>
    <property type="project" value="InterPro"/>
</dbReference>
<dbReference type="RefSeq" id="WP_138400887.1">
    <property type="nucleotide sequence ID" value="NZ_JBAFVI010000006.1"/>
</dbReference>
<dbReference type="InterPro" id="IPR025161">
    <property type="entry name" value="IS402-like_dom"/>
</dbReference>
<name>A0A6C1KS01_XANAU</name>
<dbReference type="AlphaFoldDB" id="A0A6C1KS01"/>
<gene>
    <name evidence="4" type="ORF">FBQ73_18025</name>
</gene>
<dbReference type="GeneID" id="95775354"/>
<dbReference type="PANTHER" id="PTHR30007:SF1">
    <property type="entry name" value="BLR1914 PROTEIN"/>
    <property type="match status" value="1"/>
</dbReference>
<evidence type="ECO:0000256" key="1">
    <source>
        <dbReference type="SAM" id="MobiDB-lite"/>
    </source>
</evidence>
<protein>
    <submittedName>
        <fullName evidence="4">IS5 family transposase</fullName>
    </submittedName>
</protein>
<accession>A0A6C1KS01</accession>
<feature type="region of interest" description="Disordered" evidence="1">
    <location>
        <begin position="107"/>
        <end position="130"/>
    </location>
</feature>
<evidence type="ECO:0000313" key="4">
    <source>
        <dbReference type="EMBL" id="TLX41373.1"/>
    </source>
</evidence>
<dbReference type="OrthoDB" id="9798237at2"/>
<dbReference type="Pfam" id="PF01609">
    <property type="entry name" value="DDE_Tnp_1"/>
    <property type="match status" value="1"/>
</dbReference>